<dbReference type="InterPro" id="IPR008884">
    <property type="entry name" value="TylF_MeTrfase"/>
</dbReference>
<dbReference type="RefSeq" id="WP_061302059.1">
    <property type="nucleotide sequence ID" value="NZ_LFPA01000129.1"/>
</dbReference>
<dbReference type="InterPro" id="IPR029063">
    <property type="entry name" value="SAM-dependent_MTases_sf"/>
</dbReference>
<name>A0A6B4S8B9_CLOBO</name>
<dbReference type="AlphaFoldDB" id="A0A6B4S8B9"/>
<protein>
    <submittedName>
        <fullName evidence="1">Crotonobetainyl-CoA--carnitine CoA-transferase</fullName>
    </submittedName>
</protein>
<accession>A0A6B4S8B9</accession>
<dbReference type="GO" id="GO:0016740">
    <property type="term" value="F:transferase activity"/>
    <property type="evidence" value="ECO:0007669"/>
    <property type="project" value="UniProtKB-KW"/>
</dbReference>
<dbReference type="PANTHER" id="PTHR40036">
    <property type="entry name" value="MACROCIN O-METHYLTRANSFERASE"/>
    <property type="match status" value="1"/>
</dbReference>
<gene>
    <name evidence="1" type="ORF">FC774_15400</name>
</gene>
<dbReference type="EMBL" id="SWOV01000057">
    <property type="protein sequence ID" value="NFF89239.1"/>
    <property type="molecule type" value="Genomic_DNA"/>
</dbReference>
<sequence length="251" mass="29468">MNKKINIIGNSTESEYKKRDEFYDLFENTPIPKNEVLQNLGLYMNRQALSRILFMNDLYKKIVDVHGIAVEFGVRWGQNLALFESFRGIYEPYNYNRKIVGFDTFEGFKSLDKNDGQLDIIREGAYSVTENYEEYLEKILQYQESENPISNIKKYEIVKGDATKTIHNYLNDNPETIIALAYFDFDIYKPTKECLEAIKPYLTKGSVIGFDELNYHKFPGETIAFKEVFRLDKYKIRRSNISPLQAYIVIE</sequence>
<keyword evidence="1" id="KW-0808">Transferase</keyword>
<dbReference type="PANTHER" id="PTHR40036:SF1">
    <property type="entry name" value="MACROCIN O-METHYLTRANSFERASE"/>
    <property type="match status" value="1"/>
</dbReference>
<evidence type="ECO:0000313" key="2">
    <source>
        <dbReference type="Proteomes" id="UP000476820"/>
    </source>
</evidence>
<organism evidence="1 2">
    <name type="scientific">Clostridium botulinum</name>
    <dbReference type="NCBI Taxonomy" id="1491"/>
    <lineage>
        <taxon>Bacteria</taxon>
        <taxon>Bacillati</taxon>
        <taxon>Bacillota</taxon>
        <taxon>Clostridia</taxon>
        <taxon>Eubacteriales</taxon>
        <taxon>Clostridiaceae</taxon>
        <taxon>Clostridium</taxon>
    </lineage>
</organism>
<evidence type="ECO:0000313" key="1">
    <source>
        <dbReference type="EMBL" id="NFF89239.1"/>
    </source>
</evidence>
<dbReference type="Gene3D" id="3.40.50.150">
    <property type="entry name" value="Vaccinia Virus protein VP39"/>
    <property type="match status" value="1"/>
</dbReference>
<dbReference type="Proteomes" id="UP000476820">
    <property type="component" value="Unassembled WGS sequence"/>
</dbReference>
<proteinExistence type="predicted"/>
<reference evidence="1 2" key="1">
    <citation type="submission" date="2019-04" db="EMBL/GenBank/DDBJ databases">
        <title>Genome sequencing of Clostridium botulinum Groups I-IV and Clostridium butyricum.</title>
        <authorList>
            <person name="Brunt J."/>
            <person name="Van Vliet A.H.M."/>
            <person name="Stringer S.C."/>
            <person name="Carter A.T."/>
            <person name="Peck M.W."/>
        </authorList>
    </citation>
    <scope>NUCLEOTIDE SEQUENCE [LARGE SCALE GENOMIC DNA]</scope>
    <source>
        <strain evidence="1 2">1605</strain>
    </source>
</reference>
<comment type="caution">
    <text evidence="1">The sequence shown here is derived from an EMBL/GenBank/DDBJ whole genome shotgun (WGS) entry which is preliminary data.</text>
</comment>